<reference evidence="7" key="1">
    <citation type="journal article" date="2011" name="PLoS Genet.">
        <title>Genomic analysis of the necrotrophic fungal pathogens Sclerotinia sclerotiorum and Botrytis cinerea.</title>
        <authorList>
            <person name="Amselem J."/>
            <person name="Cuomo C.A."/>
            <person name="van Kan J.A."/>
            <person name="Viaud M."/>
            <person name="Benito E.P."/>
            <person name="Couloux A."/>
            <person name="Coutinho P.M."/>
            <person name="de Vries R.P."/>
            <person name="Dyer P.S."/>
            <person name="Fillinger S."/>
            <person name="Fournier E."/>
            <person name="Gout L."/>
            <person name="Hahn M."/>
            <person name="Kohn L."/>
            <person name="Lapalu N."/>
            <person name="Plummer K.M."/>
            <person name="Pradier J.M."/>
            <person name="Quevillon E."/>
            <person name="Sharon A."/>
            <person name="Simon A."/>
            <person name="ten Have A."/>
            <person name="Tudzynski B."/>
            <person name="Tudzynski P."/>
            <person name="Wincker P."/>
            <person name="Andrew M."/>
            <person name="Anthouard V."/>
            <person name="Beever R.E."/>
            <person name="Beffa R."/>
            <person name="Benoit I."/>
            <person name="Bouzid O."/>
            <person name="Brault B."/>
            <person name="Chen Z."/>
            <person name="Choquer M."/>
            <person name="Collemare J."/>
            <person name="Cotton P."/>
            <person name="Danchin E.G."/>
            <person name="Da Silva C."/>
            <person name="Gautier A."/>
            <person name="Giraud C."/>
            <person name="Giraud T."/>
            <person name="Gonzalez C."/>
            <person name="Grossetete S."/>
            <person name="Guldener U."/>
            <person name="Henrissat B."/>
            <person name="Howlett B.J."/>
            <person name="Kodira C."/>
            <person name="Kretschmer M."/>
            <person name="Lappartient A."/>
            <person name="Leroch M."/>
            <person name="Levis C."/>
            <person name="Mauceli E."/>
            <person name="Neuveglise C."/>
            <person name="Oeser B."/>
            <person name="Pearson M."/>
            <person name="Poulain J."/>
            <person name="Poussereau N."/>
            <person name="Quesneville H."/>
            <person name="Rascle C."/>
            <person name="Schumacher J."/>
            <person name="Segurens B."/>
            <person name="Sexton A."/>
            <person name="Silva E."/>
            <person name="Sirven C."/>
            <person name="Soanes D.M."/>
            <person name="Talbot N.J."/>
            <person name="Templeton M."/>
            <person name="Yandava C."/>
            <person name="Yarden O."/>
            <person name="Zeng Q."/>
            <person name="Rollins J.A."/>
            <person name="Lebrun M.H."/>
            <person name="Dickman M."/>
        </authorList>
    </citation>
    <scope>NUCLEOTIDE SEQUENCE [LARGE SCALE GENOMIC DNA]</scope>
    <source>
        <strain evidence="7">T4</strain>
    </source>
</reference>
<evidence type="ECO:0000256" key="3">
    <source>
        <dbReference type="ARBA" id="ARBA00022989"/>
    </source>
</evidence>
<dbReference type="Proteomes" id="UP000008177">
    <property type="component" value="Unplaced contigs"/>
</dbReference>
<dbReference type="AlphaFoldDB" id="G2YA74"/>
<comment type="subcellular location">
    <subcellularLocation>
        <location evidence="1">Membrane</location>
        <topology evidence="1">Multi-pass membrane protein</topology>
    </subcellularLocation>
</comment>
<dbReference type="STRING" id="999810.G2YA74"/>
<dbReference type="GO" id="GO:0016020">
    <property type="term" value="C:membrane"/>
    <property type="evidence" value="ECO:0007669"/>
    <property type="project" value="UniProtKB-SubCell"/>
</dbReference>
<dbReference type="InterPro" id="IPR004695">
    <property type="entry name" value="SLAC1/Mae1/Ssu1/TehA"/>
</dbReference>
<proteinExistence type="predicted"/>
<evidence type="ECO:0000256" key="1">
    <source>
        <dbReference type="ARBA" id="ARBA00004141"/>
    </source>
</evidence>
<evidence type="ECO:0008006" key="8">
    <source>
        <dbReference type="Google" id="ProtNLM"/>
    </source>
</evidence>
<dbReference type="InterPro" id="IPR038665">
    <property type="entry name" value="Voltage-dep_anion_channel_sf"/>
</dbReference>
<keyword evidence="2 5" id="KW-0812">Transmembrane</keyword>
<evidence type="ECO:0000256" key="2">
    <source>
        <dbReference type="ARBA" id="ARBA00022692"/>
    </source>
</evidence>
<evidence type="ECO:0000256" key="4">
    <source>
        <dbReference type="ARBA" id="ARBA00023136"/>
    </source>
</evidence>
<feature type="transmembrane region" description="Helical" evidence="5">
    <location>
        <begin position="30"/>
        <end position="58"/>
    </location>
</feature>
<gene>
    <name evidence="6" type="ORF">BofuT4_P028210.1</name>
</gene>
<dbReference type="PANTHER" id="PTHR31162:SF0">
    <property type="entry name" value="MALIC ACID TRANSPORT PROTEIN"/>
    <property type="match status" value="1"/>
</dbReference>
<dbReference type="InParanoid" id="G2YA74"/>
<name>G2YA74_BOTF4</name>
<dbReference type="PANTHER" id="PTHR31162">
    <property type="entry name" value="MALIC ACID TRANSPORT PROTEIN-RELATED"/>
    <property type="match status" value="1"/>
</dbReference>
<evidence type="ECO:0000313" key="6">
    <source>
        <dbReference type="EMBL" id="CCD49451.1"/>
    </source>
</evidence>
<dbReference type="eggNOG" id="ENOG502QV03">
    <property type="taxonomic scope" value="Eukaryota"/>
</dbReference>
<protein>
    <recommendedName>
        <fullName evidence="8">C4-dicarboxylate transporter malic acid transport protein</fullName>
    </recommendedName>
</protein>
<evidence type="ECO:0000313" key="7">
    <source>
        <dbReference type="Proteomes" id="UP000008177"/>
    </source>
</evidence>
<sequence>MSENFSKIYPAYTTISSITNPDIIADIFRIIAVSAAVFLWATAFWFFCISVVSVLAGAKDMSFHLVWYAFVFPNVGFTIVIINIGKAFKSEGVLWVGSGLTIILVIVWLLVFAAHIRAVVLKQVLWPGKDEDKGERNE</sequence>
<dbReference type="HOGENOM" id="CLU_1854951_0_0_1"/>
<dbReference type="EMBL" id="FQ790302">
    <property type="protein sequence ID" value="CCD49451.1"/>
    <property type="molecule type" value="Genomic_DNA"/>
</dbReference>
<keyword evidence="3 5" id="KW-1133">Transmembrane helix</keyword>
<accession>G2YA74</accession>
<dbReference type="Gene3D" id="1.50.10.150">
    <property type="entry name" value="Voltage-dependent anion channel"/>
    <property type="match status" value="1"/>
</dbReference>
<dbReference type="Pfam" id="PF03595">
    <property type="entry name" value="SLAC1"/>
    <property type="match status" value="1"/>
</dbReference>
<dbReference type="InterPro" id="IPR030185">
    <property type="entry name" value="Mae1"/>
</dbReference>
<keyword evidence="4 5" id="KW-0472">Membrane</keyword>
<dbReference type="OrthoDB" id="2901184at2759"/>
<feature type="transmembrane region" description="Helical" evidence="5">
    <location>
        <begin position="94"/>
        <end position="116"/>
    </location>
</feature>
<feature type="transmembrane region" description="Helical" evidence="5">
    <location>
        <begin position="65"/>
        <end position="88"/>
    </location>
</feature>
<evidence type="ECO:0000256" key="5">
    <source>
        <dbReference type="SAM" id="Phobius"/>
    </source>
</evidence>
<organism evidence="6 7">
    <name type="scientific">Botryotinia fuckeliana (strain T4)</name>
    <name type="common">Noble rot fungus</name>
    <name type="synonym">Botrytis cinerea</name>
    <dbReference type="NCBI Taxonomy" id="999810"/>
    <lineage>
        <taxon>Eukaryota</taxon>
        <taxon>Fungi</taxon>
        <taxon>Dikarya</taxon>
        <taxon>Ascomycota</taxon>
        <taxon>Pezizomycotina</taxon>
        <taxon>Leotiomycetes</taxon>
        <taxon>Helotiales</taxon>
        <taxon>Sclerotiniaceae</taxon>
        <taxon>Botrytis</taxon>
    </lineage>
</organism>
<dbReference type="GO" id="GO:0015140">
    <property type="term" value="F:malate transmembrane transporter activity"/>
    <property type="evidence" value="ECO:0007669"/>
    <property type="project" value="InterPro"/>
</dbReference>